<comment type="subcellular location">
    <subcellularLocation>
        <location evidence="1">Membrane</location>
        <topology evidence="1">Multi-pass membrane protein</topology>
    </subcellularLocation>
</comment>
<dbReference type="Gene3D" id="1.20.1510.10">
    <property type="entry name" value="Cation efflux protein transmembrane domain"/>
    <property type="match status" value="1"/>
</dbReference>
<dbReference type="PANTHER" id="PTHR43840:SF15">
    <property type="entry name" value="MITOCHONDRIAL METAL TRANSPORTER 1-RELATED"/>
    <property type="match status" value="1"/>
</dbReference>
<evidence type="ECO:0000259" key="7">
    <source>
        <dbReference type="Pfam" id="PF01545"/>
    </source>
</evidence>
<dbReference type="SUPFAM" id="SSF160240">
    <property type="entry name" value="Cation efflux protein cytoplasmic domain-like"/>
    <property type="match status" value="1"/>
</dbReference>
<dbReference type="InterPro" id="IPR036837">
    <property type="entry name" value="Cation_efflux_CTD_sf"/>
</dbReference>
<gene>
    <name evidence="9" type="ORF">LAESUDRAFT_727753</name>
</gene>
<dbReference type="Gene3D" id="3.30.70.1350">
    <property type="entry name" value="Cation efflux protein, cytoplasmic domain"/>
    <property type="match status" value="1"/>
</dbReference>
<evidence type="ECO:0000313" key="9">
    <source>
        <dbReference type="EMBL" id="KZT04587.1"/>
    </source>
</evidence>
<dbReference type="GO" id="GO:0030003">
    <property type="term" value="P:intracellular monoatomic cation homeostasis"/>
    <property type="evidence" value="ECO:0007669"/>
    <property type="project" value="UniProtKB-ARBA"/>
</dbReference>
<protein>
    <submittedName>
        <fullName evidence="9">Uncharacterized protein</fullName>
    </submittedName>
</protein>
<dbReference type="AlphaFoldDB" id="A0A165DCW2"/>
<organism evidence="9 10">
    <name type="scientific">Laetiporus sulphureus 93-53</name>
    <dbReference type="NCBI Taxonomy" id="1314785"/>
    <lineage>
        <taxon>Eukaryota</taxon>
        <taxon>Fungi</taxon>
        <taxon>Dikarya</taxon>
        <taxon>Basidiomycota</taxon>
        <taxon>Agaricomycotina</taxon>
        <taxon>Agaricomycetes</taxon>
        <taxon>Polyporales</taxon>
        <taxon>Laetiporus</taxon>
    </lineage>
</organism>
<dbReference type="FunCoup" id="A0A165DCW2">
    <property type="interactions" value="48"/>
</dbReference>
<dbReference type="GO" id="GO:0098771">
    <property type="term" value="P:inorganic ion homeostasis"/>
    <property type="evidence" value="ECO:0007669"/>
    <property type="project" value="UniProtKB-ARBA"/>
</dbReference>
<dbReference type="Pfam" id="PF16916">
    <property type="entry name" value="ZT_dimer"/>
    <property type="match status" value="1"/>
</dbReference>
<dbReference type="InterPro" id="IPR027470">
    <property type="entry name" value="Cation_efflux_CTD"/>
</dbReference>
<keyword evidence="4" id="KW-1133">Transmembrane helix</keyword>
<evidence type="ECO:0000256" key="4">
    <source>
        <dbReference type="ARBA" id="ARBA00022989"/>
    </source>
</evidence>
<dbReference type="PANTHER" id="PTHR43840">
    <property type="entry name" value="MITOCHONDRIAL METAL TRANSPORTER 1-RELATED"/>
    <property type="match status" value="1"/>
</dbReference>
<dbReference type="InterPro" id="IPR058533">
    <property type="entry name" value="Cation_efflux_TM"/>
</dbReference>
<evidence type="ECO:0000259" key="8">
    <source>
        <dbReference type="Pfam" id="PF16916"/>
    </source>
</evidence>
<feature type="region of interest" description="Disordered" evidence="6">
    <location>
        <begin position="1"/>
        <end position="66"/>
    </location>
</feature>
<dbReference type="GO" id="GO:0008324">
    <property type="term" value="F:monoatomic cation transmembrane transporter activity"/>
    <property type="evidence" value="ECO:0007669"/>
    <property type="project" value="InterPro"/>
</dbReference>
<dbReference type="InParanoid" id="A0A165DCW2"/>
<dbReference type="GeneID" id="63826314"/>
<dbReference type="Pfam" id="PF01545">
    <property type="entry name" value="Cation_efflux"/>
    <property type="match status" value="1"/>
</dbReference>
<feature type="compositionally biased region" description="Basic and acidic residues" evidence="6">
    <location>
        <begin position="14"/>
        <end position="43"/>
    </location>
</feature>
<feature type="domain" description="Cation efflux protein transmembrane" evidence="7">
    <location>
        <begin position="90"/>
        <end position="316"/>
    </location>
</feature>
<dbReference type="SUPFAM" id="SSF161111">
    <property type="entry name" value="Cation efflux protein transmembrane domain-like"/>
    <property type="match status" value="1"/>
</dbReference>
<sequence length="449" mass="48772">MSTLGARRPYSSEAKGKDPRKPTEDLHDHHKEDPHEHGHEHSHTHSHSHSIFGAMTHTHGPGEEGAGHDAEQIVEALKKGTGDRGSRITIIGLFSNIGLTASKGLAGWYMNSASLLADAGHSASDLLGDLVTLLTWRVSRKPPSERYPYGYGKFEVLGTTAVSLMLTGGALGIGIHSFALLMDALSQTAIDLPSGTVADMLATVAQASHHIPIAHAHEHAHALDPNAAWFAAASVVGKEWLYRVTKRVANEEHSPVLFANAIHHRSDAYSSAVALVAILGTWWFPHLPLDPIGGIMVSILIIRQTRGVLMNALHQLTDGSVSSQTRTILMDALTPLLPSQPTANISTSPAPTSLQTQVANRSESLLGIRDLRAMRSGARMFVDLTADVPRTLNVEETSELERTITDALKKARREVTEVRVKFHPVDADEIVRHHGRENGDEGRHHNHDR</sequence>
<keyword evidence="2" id="KW-0813">Transport</keyword>
<dbReference type="NCBIfam" id="TIGR01297">
    <property type="entry name" value="CDF"/>
    <property type="match status" value="1"/>
</dbReference>
<evidence type="ECO:0000256" key="5">
    <source>
        <dbReference type="ARBA" id="ARBA00023136"/>
    </source>
</evidence>
<keyword evidence="3" id="KW-0812">Transmembrane</keyword>
<dbReference type="InterPro" id="IPR050291">
    <property type="entry name" value="CDF_Transporter"/>
</dbReference>
<dbReference type="InterPro" id="IPR002524">
    <property type="entry name" value="Cation_efflux"/>
</dbReference>
<dbReference type="EMBL" id="KV427635">
    <property type="protein sequence ID" value="KZT04587.1"/>
    <property type="molecule type" value="Genomic_DNA"/>
</dbReference>
<evidence type="ECO:0000256" key="3">
    <source>
        <dbReference type="ARBA" id="ARBA00022692"/>
    </source>
</evidence>
<accession>A0A165DCW2</accession>
<dbReference type="Proteomes" id="UP000076871">
    <property type="component" value="Unassembled WGS sequence"/>
</dbReference>
<dbReference type="InterPro" id="IPR027469">
    <property type="entry name" value="Cation_efflux_TMD_sf"/>
</dbReference>
<feature type="domain" description="Cation efflux protein cytoplasmic" evidence="8">
    <location>
        <begin position="358"/>
        <end position="418"/>
    </location>
</feature>
<proteinExistence type="predicted"/>
<evidence type="ECO:0000256" key="2">
    <source>
        <dbReference type="ARBA" id="ARBA00022448"/>
    </source>
</evidence>
<name>A0A165DCW2_9APHY</name>
<keyword evidence="10" id="KW-1185">Reference proteome</keyword>
<evidence type="ECO:0000313" key="10">
    <source>
        <dbReference type="Proteomes" id="UP000076871"/>
    </source>
</evidence>
<keyword evidence="5" id="KW-0472">Membrane</keyword>
<evidence type="ECO:0000256" key="1">
    <source>
        <dbReference type="ARBA" id="ARBA00004141"/>
    </source>
</evidence>
<reference evidence="9 10" key="1">
    <citation type="journal article" date="2016" name="Mol. Biol. Evol.">
        <title>Comparative Genomics of Early-Diverging Mushroom-Forming Fungi Provides Insights into the Origins of Lignocellulose Decay Capabilities.</title>
        <authorList>
            <person name="Nagy L.G."/>
            <person name="Riley R."/>
            <person name="Tritt A."/>
            <person name="Adam C."/>
            <person name="Daum C."/>
            <person name="Floudas D."/>
            <person name="Sun H."/>
            <person name="Yadav J.S."/>
            <person name="Pangilinan J."/>
            <person name="Larsson K.H."/>
            <person name="Matsuura K."/>
            <person name="Barry K."/>
            <person name="Labutti K."/>
            <person name="Kuo R."/>
            <person name="Ohm R.A."/>
            <person name="Bhattacharya S.S."/>
            <person name="Shirouzu T."/>
            <person name="Yoshinaga Y."/>
            <person name="Martin F.M."/>
            <person name="Grigoriev I.V."/>
            <person name="Hibbett D.S."/>
        </authorList>
    </citation>
    <scope>NUCLEOTIDE SEQUENCE [LARGE SCALE GENOMIC DNA]</scope>
    <source>
        <strain evidence="9 10">93-53</strain>
    </source>
</reference>
<dbReference type="RefSeq" id="XP_040762327.1">
    <property type="nucleotide sequence ID" value="XM_040909285.1"/>
</dbReference>
<dbReference type="GO" id="GO:0016020">
    <property type="term" value="C:membrane"/>
    <property type="evidence" value="ECO:0007669"/>
    <property type="project" value="UniProtKB-SubCell"/>
</dbReference>
<evidence type="ECO:0000256" key="6">
    <source>
        <dbReference type="SAM" id="MobiDB-lite"/>
    </source>
</evidence>
<dbReference type="STRING" id="1314785.A0A165DCW2"/>
<dbReference type="OrthoDB" id="435980at2759"/>